<reference evidence="9" key="1">
    <citation type="submission" date="2016-10" db="EMBL/GenBank/DDBJ databases">
        <authorList>
            <person name="Varghese N."/>
            <person name="Submissions S."/>
        </authorList>
    </citation>
    <scope>NUCLEOTIDE SEQUENCE [LARGE SCALE GENOMIC DNA]</scope>
    <source>
        <strain evidence="9">M1</strain>
    </source>
</reference>
<dbReference type="Gene3D" id="3.30.310.50">
    <property type="entry name" value="Alpha-D-phosphohexomutase, C-terminal domain"/>
    <property type="match status" value="1"/>
</dbReference>
<organism evidence="8 9">
    <name type="scientific">Parageobacillus thermantarcticus</name>
    <dbReference type="NCBI Taxonomy" id="186116"/>
    <lineage>
        <taxon>Bacteria</taxon>
        <taxon>Bacillati</taxon>
        <taxon>Bacillota</taxon>
        <taxon>Bacilli</taxon>
        <taxon>Bacillales</taxon>
        <taxon>Anoxybacillaceae</taxon>
        <taxon>Parageobacillus</taxon>
    </lineage>
</organism>
<dbReference type="PANTHER" id="PTHR45745:SF1">
    <property type="entry name" value="PHOSPHOGLUCOMUTASE 2B-RELATED"/>
    <property type="match status" value="1"/>
</dbReference>
<proteinExistence type="predicted"/>
<keyword evidence="6" id="KW-0413">Isomerase</keyword>
<feature type="domain" description="Alpha-D-phosphohexomutase C-terminal" evidence="7">
    <location>
        <begin position="46"/>
        <end position="118"/>
    </location>
</feature>
<dbReference type="Pfam" id="PF00408">
    <property type="entry name" value="PGM_PMM_IV"/>
    <property type="match status" value="1"/>
</dbReference>
<dbReference type="PANTHER" id="PTHR45745">
    <property type="entry name" value="PHOSPHOMANNOMUTASE 45A"/>
    <property type="match status" value="1"/>
</dbReference>
<dbReference type="GO" id="GO:0006166">
    <property type="term" value="P:purine ribonucleoside salvage"/>
    <property type="evidence" value="ECO:0007669"/>
    <property type="project" value="TreeGrafter"/>
</dbReference>
<protein>
    <recommendedName>
        <fullName evidence="2">phosphoglucomutase (alpha-D-glucose-1,6-bisphosphate-dependent)</fullName>
        <ecNumber evidence="2">5.4.2.2</ecNumber>
    </recommendedName>
</protein>
<keyword evidence="3" id="KW-0119">Carbohydrate metabolism</keyword>
<evidence type="ECO:0000256" key="4">
    <source>
        <dbReference type="ARBA" id="ARBA00022723"/>
    </source>
</evidence>
<dbReference type="GO" id="GO:0046872">
    <property type="term" value="F:metal ion binding"/>
    <property type="evidence" value="ECO:0007669"/>
    <property type="project" value="UniProtKB-KW"/>
</dbReference>
<dbReference type="InterPro" id="IPR005843">
    <property type="entry name" value="A-D-PHexomutase_C"/>
</dbReference>
<evidence type="ECO:0000256" key="2">
    <source>
        <dbReference type="ARBA" id="ARBA00012728"/>
    </source>
</evidence>
<dbReference type="STRING" id="186116.SAMN05192569_105810"/>
<evidence type="ECO:0000256" key="3">
    <source>
        <dbReference type="ARBA" id="ARBA00022526"/>
    </source>
</evidence>
<evidence type="ECO:0000256" key="1">
    <source>
        <dbReference type="ARBA" id="ARBA00000443"/>
    </source>
</evidence>
<dbReference type="GO" id="GO:0008973">
    <property type="term" value="F:phosphopentomutase activity"/>
    <property type="evidence" value="ECO:0007669"/>
    <property type="project" value="TreeGrafter"/>
</dbReference>
<keyword evidence="3" id="KW-0313">Glucose metabolism</keyword>
<evidence type="ECO:0000256" key="6">
    <source>
        <dbReference type="ARBA" id="ARBA00023235"/>
    </source>
</evidence>
<sequence>MYEGLLEIFEKYGYYRESLRSLTLKGKDGAEQIANILAAFRKEPPKEIAGVEVVAIEDYLISKRTIVATGEEQTIDLPRSNVLKYHLANGSWFCLRPSGTEPKAKFYFGVRGTSLQESEELVAALENAVMAIVHQIVNV</sequence>
<dbReference type="AlphaFoldDB" id="A0A1I0TU95"/>
<name>A0A1I0TU95_9BACL</name>
<dbReference type="GO" id="GO:0004614">
    <property type="term" value="F:phosphoglucomutase activity"/>
    <property type="evidence" value="ECO:0007669"/>
    <property type="project" value="UniProtKB-EC"/>
</dbReference>
<keyword evidence="4" id="KW-0479">Metal-binding</keyword>
<dbReference type="Proteomes" id="UP000198650">
    <property type="component" value="Unassembled WGS sequence"/>
</dbReference>
<evidence type="ECO:0000256" key="5">
    <source>
        <dbReference type="ARBA" id="ARBA00022842"/>
    </source>
</evidence>
<evidence type="ECO:0000259" key="7">
    <source>
        <dbReference type="Pfam" id="PF00408"/>
    </source>
</evidence>
<comment type="catalytic activity">
    <reaction evidence="1">
        <text>alpha-D-glucose 1-phosphate = alpha-D-glucose 6-phosphate</text>
        <dbReference type="Rhea" id="RHEA:23536"/>
        <dbReference type="ChEBI" id="CHEBI:58225"/>
        <dbReference type="ChEBI" id="CHEBI:58601"/>
        <dbReference type="EC" id="5.4.2.2"/>
    </reaction>
</comment>
<keyword evidence="5" id="KW-0460">Magnesium</keyword>
<evidence type="ECO:0000313" key="9">
    <source>
        <dbReference type="Proteomes" id="UP000198650"/>
    </source>
</evidence>
<accession>A0A1I0TU95</accession>
<dbReference type="EMBL" id="FOJS01000058">
    <property type="protein sequence ID" value="SFA55153.1"/>
    <property type="molecule type" value="Genomic_DNA"/>
</dbReference>
<gene>
    <name evidence="8" type="ORF">SAMN05192569_105810</name>
</gene>
<evidence type="ECO:0000313" key="8">
    <source>
        <dbReference type="EMBL" id="SFA55153.1"/>
    </source>
</evidence>
<dbReference type="GO" id="GO:0006006">
    <property type="term" value="P:glucose metabolic process"/>
    <property type="evidence" value="ECO:0007669"/>
    <property type="project" value="UniProtKB-KW"/>
</dbReference>
<keyword evidence="9" id="KW-1185">Reference proteome</keyword>
<dbReference type="EC" id="5.4.2.2" evidence="2"/>
<dbReference type="InterPro" id="IPR036900">
    <property type="entry name" value="A-D-PHexomutase_C_sf"/>
</dbReference>
<dbReference type="SUPFAM" id="SSF55957">
    <property type="entry name" value="Phosphoglucomutase, C-terminal domain"/>
    <property type="match status" value="1"/>
</dbReference>